<dbReference type="InParanoid" id="K3Y3U2"/>
<reference evidence="2" key="1">
    <citation type="journal article" date="2012" name="Nat. Biotechnol.">
        <title>Reference genome sequence of the model plant Setaria.</title>
        <authorList>
            <person name="Bennetzen J.L."/>
            <person name="Schmutz J."/>
            <person name="Wang H."/>
            <person name="Percifield R."/>
            <person name="Hawkins J."/>
            <person name="Pontaroli A.C."/>
            <person name="Estep M."/>
            <person name="Feng L."/>
            <person name="Vaughn J.N."/>
            <person name="Grimwood J."/>
            <person name="Jenkins J."/>
            <person name="Barry K."/>
            <person name="Lindquist E."/>
            <person name="Hellsten U."/>
            <person name="Deshpande S."/>
            <person name="Wang X."/>
            <person name="Wu X."/>
            <person name="Mitros T."/>
            <person name="Triplett J."/>
            <person name="Yang X."/>
            <person name="Ye C.Y."/>
            <person name="Mauro-Herrera M."/>
            <person name="Wang L."/>
            <person name="Li P."/>
            <person name="Sharma M."/>
            <person name="Sharma R."/>
            <person name="Ronald P.C."/>
            <person name="Panaud O."/>
            <person name="Kellogg E.A."/>
            <person name="Brutnell T.P."/>
            <person name="Doust A.N."/>
            <person name="Tuskan G.A."/>
            <person name="Rokhsar D."/>
            <person name="Devos K.M."/>
        </authorList>
    </citation>
    <scope>NUCLEOTIDE SEQUENCE [LARGE SCALE GENOMIC DNA]</scope>
    <source>
        <strain evidence="2">cv. Yugu1</strain>
    </source>
</reference>
<evidence type="ECO:0000313" key="2">
    <source>
        <dbReference type="Proteomes" id="UP000004995"/>
    </source>
</evidence>
<dbReference type="Proteomes" id="UP000004995">
    <property type="component" value="Unassembled WGS sequence"/>
</dbReference>
<organism evidence="1 2">
    <name type="scientific">Setaria italica</name>
    <name type="common">Foxtail millet</name>
    <name type="synonym">Panicum italicum</name>
    <dbReference type="NCBI Taxonomy" id="4555"/>
    <lineage>
        <taxon>Eukaryota</taxon>
        <taxon>Viridiplantae</taxon>
        <taxon>Streptophyta</taxon>
        <taxon>Embryophyta</taxon>
        <taxon>Tracheophyta</taxon>
        <taxon>Spermatophyta</taxon>
        <taxon>Magnoliopsida</taxon>
        <taxon>Liliopsida</taxon>
        <taxon>Poales</taxon>
        <taxon>Poaceae</taxon>
        <taxon>PACMAD clade</taxon>
        <taxon>Panicoideae</taxon>
        <taxon>Panicodae</taxon>
        <taxon>Paniceae</taxon>
        <taxon>Cenchrinae</taxon>
        <taxon>Setaria</taxon>
    </lineage>
</organism>
<sequence>MAMYMNCFTDSWLLKGAVLLSSNLKGAYSIGGRCVLRSFYAFSSRIMQVLCSNVISASVAPLSWSLPLLYLHECTAIKMSPCAIRSCS</sequence>
<dbReference type="EMBL" id="AGNK02002336">
    <property type="status" value="NOT_ANNOTATED_CDS"/>
    <property type="molecule type" value="Genomic_DNA"/>
</dbReference>
<accession>K3Y3U2</accession>
<keyword evidence="2" id="KW-1185">Reference proteome</keyword>
<evidence type="ECO:0000313" key="1">
    <source>
        <dbReference type="EnsemblPlants" id="KQL10201"/>
    </source>
</evidence>
<proteinExistence type="predicted"/>
<name>K3Y3U2_SETIT</name>
<dbReference type="Gramene" id="KQL10201">
    <property type="protein sequence ID" value="KQL10201"/>
    <property type="gene ID" value="SETIT_008880mg"/>
</dbReference>
<dbReference type="AlphaFoldDB" id="K3Y3U2"/>
<reference evidence="1" key="2">
    <citation type="submission" date="2018-08" db="UniProtKB">
        <authorList>
            <consortium name="EnsemblPlants"/>
        </authorList>
    </citation>
    <scope>IDENTIFICATION</scope>
    <source>
        <strain evidence="1">Yugu1</strain>
    </source>
</reference>
<protein>
    <submittedName>
        <fullName evidence="1">Uncharacterized protein</fullName>
    </submittedName>
</protein>
<dbReference type="EnsemblPlants" id="KQL10201">
    <property type="protein sequence ID" value="KQL10201"/>
    <property type="gene ID" value="SETIT_008880mg"/>
</dbReference>
<dbReference type="HOGENOM" id="CLU_2473238_0_0_1"/>